<proteinExistence type="predicted"/>
<dbReference type="PANTHER" id="PTHR33204:SF18">
    <property type="entry name" value="TRANSCRIPTIONAL REGULATORY PROTEIN"/>
    <property type="match status" value="1"/>
</dbReference>
<evidence type="ECO:0000256" key="2">
    <source>
        <dbReference type="ARBA" id="ARBA00023125"/>
    </source>
</evidence>
<keyword evidence="2" id="KW-0238">DNA-binding</keyword>
<dbReference type="Proteomes" id="UP001596201">
    <property type="component" value="Unassembled WGS sequence"/>
</dbReference>
<dbReference type="Gene3D" id="1.10.10.10">
    <property type="entry name" value="Winged helix-like DNA-binding domain superfamily/Winged helix DNA-binding domain"/>
    <property type="match status" value="1"/>
</dbReference>
<dbReference type="SUPFAM" id="SSF46785">
    <property type="entry name" value="Winged helix' DNA-binding domain"/>
    <property type="match status" value="1"/>
</dbReference>
<keyword evidence="1" id="KW-0805">Transcription regulation</keyword>
<dbReference type="CDD" id="cd00090">
    <property type="entry name" value="HTH_ARSR"/>
    <property type="match status" value="1"/>
</dbReference>
<gene>
    <name evidence="6" type="ORF">ACFPJ5_15585</name>
</gene>
<name>A0ABD5REF7_9EURY</name>
<accession>A0ABD5REF7</accession>
<keyword evidence="3" id="KW-0804">Transcription</keyword>
<reference evidence="6 7" key="1">
    <citation type="journal article" date="2019" name="Int. J. Syst. Evol. Microbiol.">
        <title>The Global Catalogue of Microorganisms (GCM) 10K type strain sequencing project: providing services to taxonomists for standard genome sequencing and annotation.</title>
        <authorList>
            <consortium name="The Broad Institute Genomics Platform"/>
            <consortium name="The Broad Institute Genome Sequencing Center for Infectious Disease"/>
            <person name="Wu L."/>
            <person name="Ma J."/>
        </authorList>
    </citation>
    <scope>NUCLEOTIDE SEQUENCE [LARGE SCALE GENOMIC DNA]</scope>
    <source>
        <strain evidence="6 7">CGMCC 1.12237</strain>
    </source>
</reference>
<dbReference type="PANTHER" id="PTHR33204">
    <property type="entry name" value="TRANSCRIPTIONAL REGULATOR, MARR FAMILY"/>
    <property type="match status" value="1"/>
</dbReference>
<keyword evidence="7" id="KW-1185">Reference proteome</keyword>
<evidence type="ECO:0000313" key="7">
    <source>
        <dbReference type="Proteomes" id="UP001596201"/>
    </source>
</evidence>
<sequence length="139" mass="14897">MTAGSSDTSGEIARKTADDTGDCSRGQFSAAEVARIDGTVADLLTLLGRAHTMAILRVFADESGPLRFSEIESALGISPNTLSERLKELTATGLLTRSAYNEIPPRVEYAATDRAEALFPVFGHLADWARSHELDTLEA</sequence>
<comment type="caution">
    <text evidence="6">The sequence shown here is derived from an EMBL/GenBank/DDBJ whole genome shotgun (WGS) entry which is preliminary data.</text>
</comment>
<evidence type="ECO:0000256" key="1">
    <source>
        <dbReference type="ARBA" id="ARBA00023015"/>
    </source>
</evidence>
<dbReference type="InterPro" id="IPR036388">
    <property type="entry name" value="WH-like_DNA-bd_sf"/>
</dbReference>
<evidence type="ECO:0000313" key="6">
    <source>
        <dbReference type="EMBL" id="MFC5368351.1"/>
    </source>
</evidence>
<dbReference type="EMBL" id="JBHSKX010000002">
    <property type="protein sequence ID" value="MFC5368351.1"/>
    <property type="molecule type" value="Genomic_DNA"/>
</dbReference>
<evidence type="ECO:0000256" key="4">
    <source>
        <dbReference type="SAM" id="MobiDB-lite"/>
    </source>
</evidence>
<organism evidence="6 7">
    <name type="scientific">Salinirubrum litoreum</name>
    <dbReference type="NCBI Taxonomy" id="1126234"/>
    <lineage>
        <taxon>Archaea</taxon>
        <taxon>Methanobacteriati</taxon>
        <taxon>Methanobacteriota</taxon>
        <taxon>Stenosarchaea group</taxon>
        <taxon>Halobacteria</taxon>
        <taxon>Halobacteriales</taxon>
        <taxon>Haloferacaceae</taxon>
        <taxon>Salinirubrum</taxon>
    </lineage>
</organism>
<dbReference type="PROSITE" id="PS51118">
    <property type="entry name" value="HTH_HXLR"/>
    <property type="match status" value="1"/>
</dbReference>
<feature type="region of interest" description="Disordered" evidence="4">
    <location>
        <begin position="1"/>
        <end position="24"/>
    </location>
</feature>
<protein>
    <submittedName>
        <fullName evidence="6">Winged helix-turn-helix transcriptional regulator</fullName>
    </submittedName>
</protein>
<dbReference type="InterPro" id="IPR011991">
    <property type="entry name" value="ArsR-like_HTH"/>
</dbReference>
<dbReference type="RefSeq" id="WP_227230629.1">
    <property type="nucleotide sequence ID" value="NZ_JAJCVJ010000002.1"/>
</dbReference>
<dbReference type="InterPro" id="IPR036390">
    <property type="entry name" value="WH_DNA-bd_sf"/>
</dbReference>
<dbReference type="InterPro" id="IPR002577">
    <property type="entry name" value="HTH_HxlR"/>
</dbReference>
<evidence type="ECO:0000256" key="3">
    <source>
        <dbReference type="ARBA" id="ARBA00023163"/>
    </source>
</evidence>
<evidence type="ECO:0000259" key="5">
    <source>
        <dbReference type="PROSITE" id="PS51118"/>
    </source>
</evidence>
<dbReference type="Pfam" id="PF01638">
    <property type="entry name" value="HxlR"/>
    <property type="match status" value="1"/>
</dbReference>
<feature type="domain" description="HTH hxlR-type" evidence="5">
    <location>
        <begin position="23"/>
        <end position="137"/>
    </location>
</feature>
<dbReference type="AlphaFoldDB" id="A0ABD5REF7"/>
<dbReference type="GO" id="GO:0003677">
    <property type="term" value="F:DNA binding"/>
    <property type="evidence" value="ECO:0007669"/>
    <property type="project" value="UniProtKB-KW"/>
</dbReference>